<dbReference type="PANTHER" id="PTHR33147">
    <property type="entry name" value="DEFENSIN-LIKE PROTEIN 1"/>
    <property type="match status" value="1"/>
</dbReference>
<dbReference type="GO" id="GO:0006952">
    <property type="term" value="P:defense response"/>
    <property type="evidence" value="ECO:0007669"/>
    <property type="project" value="InterPro"/>
</dbReference>
<keyword evidence="1 3" id="KW-0732">Signal</keyword>
<accession>A0AAP0KP09</accession>
<dbReference type="Gene3D" id="3.30.30.10">
    <property type="entry name" value="Knottin, scorpion toxin-like"/>
    <property type="match status" value="1"/>
</dbReference>
<dbReference type="InterPro" id="IPR036574">
    <property type="entry name" value="Scorpion_toxin-like_sf"/>
</dbReference>
<dbReference type="AlphaFoldDB" id="A0AAP0KP09"/>
<evidence type="ECO:0000313" key="5">
    <source>
        <dbReference type="EMBL" id="KAK9155615.1"/>
    </source>
</evidence>
<evidence type="ECO:0000313" key="6">
    <source>
        <dbReference type="Proteomes" id="UP001417504"/>
    </source>
</evidence>
<evidence type="ECO:0000256" key="2">
    <source>
        <dbReference type="ARBA" id="ARBA00023157"/>
    </source>
</evidence>
<evidence type="ECO:0000256" key="3">
    <source>
        <dbReference type="SAM" id="SignalP"/>
    </source>
</evidence>
<dbReference type="EMBL" id="JBBNAE010000001">
    <property type="protein sequence ID" value="KAK9155615.1"/>
    <property type="molecule type" value="Genomic_DNA"/>
</dbReference>
<dbReference type="InterPro" id="IPR008176">
    <property type="entry name" value="Defensin_plant"/>
</dbReference>
<organism evidence="5 6">
    <name type="scientific">Stephania japonica</name>
    <dbReference type="NCBI Taxonomy" id="461633"/>
    <lineage>
        <taxon>Eukaryota</taxon>
        <taxon>Viridiplantae</taxon>
        <taxon>Streptophyta</taxon>
        <taxon>Embryophyta</taxon>
        <taxon>Tracheophyta</taxon>
        <taxon>Spermatophyta</taxon>
        <taxon>Magnoliopsida</taxon>
        <taxon>Ranunculales</taxon>
        <taxon>Menispermaceae</taxon>
        <taxon>Menispermoideae</taxon>
        <taxon>Cissampelideae</taxon>
        <taxon>Stephania</taxon>
    </lineage>
</organism>
<reference evidence="5 6" key="1">
    <citation type="submission" date="2024-01" db="EMBL/GenBank/DDBJ databases">
        <title>Genome assemblies of Stephania.</title>
        <authorList>
            <person name="Yang L."/>
        </authorList>
    </citation>
    <scope>NUCLEOTIDE SEQUENCE [LARGE SCALE GENOMIC DNA]</scope>
    <source>
        <strain evidence="5">QJT</strain>
        <tissue evidence="5">Leaf</tissue>
    </source>
</reference>
<dbReference type="PRINTS" id="PR00288">
    <property type="entry name" value="PUROTHIONIN"/>
</dbReference>
<name>A0AAP0KP09_9MAGN</name>
<protein>
    <recommendedName>
        <fullName evidence="4">Knottins-like domain-containing protein</fullName>
    </recommendedName>
</protein>
<keyword evidence="2" id="KW-1015">Disulfide bond</keyword>
<feature type="signal peptide" evidence="3">
    <location>
        <begin position="1"/>
        <end position="31"/>
    </location>
</feature>
<comment type="caution">
    <text evidence="5">The sequence shown here is derived from an EMBL/GenBank/DDBJ whole genome shotgun (WGS) entry which is preliminary data.</text>
</comment>
<feature type="chain" id="PRO_5042883356" description="Knottins-like domain-containing protein" evidence="3">
    <location>
        <begin position="32"/>
        <end position="78"/>
    </location>
</feature>
<dbReference type="PROSITE" id="PS00940">
    <property type="entry name" value="GAMMA_THIONIN"/>
    <property type="match status" value="1"/>
</dbReference>
<evidence type="ECO:0000259" key="4">
    <source>
        <dbReference type="SMART" id="SM00505"/>
    </source>
</evidence>
<dbReference type="SUPFAM" id="SSF57095">
    <property type="entry name" value="Scorpion toxin-like"/>
    <property type="match status" value="1"/>
</dbReference>
<keyword evidence="6" id="KW-1185">Reference proteome</keyword>
<sequence>MAINKKTTMLAFLLVSLVLLGSEMIVTGVEGRMCESASGKFKGPCGRDSNCASICQTEHFTDGHCEGFRRRCICRKPC</sequence>
<dbReference type="SMART" id="SM00505">
    <property type="entry name" value="Knot1"/>
    <property type="match status" value="1"/>
</dbReference>
<dbReference type="Pfam" id="PF00304">
    <property type="entry name" value="Gamma-thionin"/>
    <property type="match status" value="1"/>
</dbReference>
<proteinExistence type="predicted"/>
<dbReference type="InterPro" id="IPR003614">
    <property type="entry name" value="Knottins"/>
</dbReference>
<feature type="domain" description="Knottins-like" evidence="4">
    <location>
        <begin position="33"/>
        <end position="78"/>
    </location>
</feature>
<dbReference type="CDD" id="cd00107">
    <property type="entry name" value="Knot1"/>
    <property type="match status" value="1"/>
</dbReference>
<gene>
    <name evidence="5" type="ORF">Sjap_003095</name>
</gene>
<evidence type="ECO:0000256" key="1">
    <source>
        <dbReference type="ARBA" id="ARBA00022729"/>
    </source>
</evidence>
<dbReference type="PANTHER" id="PTHR33147:SF39">
    <property type="entry name" value="DRO1 PROTEIN-RELATED"/>
    <property type="match status" value="1"/>
</dbReference>
<dbReference type="Proteomes" id="UP001417504">
    <property type="component" value="Unassembled WGS sequence"/>
</dbReference>